<gene>
    <name evidence="5" type="ORF">PWF71_00360</name>
</gene>
<dbReference type="GO" id="GO:0003677">
    <property type="term" value="F:DNA binding"/>
    <property type="evidence" value="ECO:0007669"/>
    <property type="project" value="UniProtKB-KW"/>
</dbReference>
<keyword evidence="1" id="KW-0805">Transcription regulation</keyword>
<keyword evidence="2" id="KW-0238">DNA-binding</keyword>
<dbReference type="InterPro" id="IPR000524">
    <property type="entry name" value="Tscrpt_reg_HTH_GntR"/>
</dbReference>
<dbReference type="RefSeq" id="WP_275093858.1">
    <property type="nucleotide sequence ID" value="NZ_CP118606.1"/>
</dbReference>
<sequence>MRERRTRSEEVYLRLREAIVGGELPPGAHLRDSDLAEDLGTSRTLVGDALARLAAQGLVEMRRNRSTRVAPLDLDPIRDAVALLGDIWIGSAGRAMLYVQHDDVTSLVDLTDDLLAAGSEGDVLTYGMALRAIAIGFARLEGNDVRECEIERLGPQIRRFAQHAAGSFDRVASEESTLQLREAIVRRDATQVRTALLFLFDDVLPGIIDRAATRIAEASRVA</sequence>
<dbReference type="Pfam" id="PF00392">
    <property type="entry name" value="GntR"/>
    <property type="match status" value="1"/>
</dbReference>
<evidence type="ECO:0000256" key="3">
    <source>
        <dbReference type="ARBA" id="ARBA00023163"/>
    </source>
</evidence>
<name>A0AAJ5VEK9_MICMQ</name>
<accession>A0AAJ5VEK9</accession>
<protein>
    <submittedName>
        <fullName evidence="5">GntR family transcriptional regulator</fullName>
    </submittedName>
</protein>
<evidence type="ECO:0000313" key="5">
    <source>
        <dbReference type="EMBL" id="WEF22845.1"/>
    </source>
</evidence>
<feature type="domain" description="HTH gntR-type" evidence="4">
    <location>
        <begin position="5"/>
        <end position="72"/>
    </location>
</feature>
<evidence type="ECO:0000256" key="1">
    <source>
        <dbReference type="ARBA" id="ARBA00023015"/>
    </source>
</evidence>
<dbReference type="SMART" id="SM00345">
    <property type="entry name" value="HTH_GNTR"/>
    <property type="match status" value="1"/>
</dbReference>
<proteinExistence type="predicted"/>
<dbReference type="EMBL" id="CP118606">
    <property type="protein sequence ID" value="WEF22845.1"/>
    <property type="molecule type" value="Genomic_DNA"/>
</dbReference>
<reference evidence="5" key="1">
    <citation type="submission" date="2023-02" db="EMBL/GenBank/DDBJ databases">
        <title>Genome sequence of Microbacterium liquefaciens B1075.</title>
        <authorList>
            <person name="Cao J."/>
            <person name="Li X."/>
        </authorList>
    </citation>
    <scope>NUCLEOTIDE SEQUENCE</scope>
    <source>
        <strain evidence="5">B1075</strain>
    </source>
</reference>
<dbReference type="GO" id="GO:0003700">
    <property type="term" value="F:DNA-binding transcription factor activity"/>
    <property type="evidence" value="ECO:0007669"/>
    <property type="project" value="InterPro"/>
</dbReference>
<dbReference type="PANTHER" id="PTHR43537">
    <property type="entry name" value="TRANSCRIPTIONAL REGULATOR, GNTR FAMILY"/>
    <property type="match status" value="1"/>
</dbReference>
<dbReference type="PROSITE" id="PS50949">
    <property type="entry name" value="HTH_GNTR"/>
    <property type="match status" value="1"/>
</dbReference>
<evidence type="ECO:0000259" key="4">
    <source>
        <dbReference type="PROSITE" id="PS50949"/>
    </source>
</evidence>
<dbReference type="Gene3D" id="1.10.10.10">
    <property type="entry name" value="Winged helix-like DNA-binding domain superfamily/Winged helix DNA-binding domain"/>
    <property type="match status" value="1"/>
</dbReference>
<dbReference type="InterPro" id="IPR036390">
    <property type="entry name" value="WH_DNA-bd_sf"/>
</dbReference>
<dbReference type="InterPro" id="IPR036388">
    <property type="entry name" value="WH-like_DNA-bd_sf"/>
</dbReference>
<evidence type="ECO:0000256" key="2">
    <source>
        <dbReference type="ARBA" id="ARBA00023125"/>
    </source>
</evidence>
<dbReference type="PANTHER" id="PTHR43537:SF24">
    <property type="entry name" value="GLUCONATE OPERON TRANSCRIPTIONAL REPRESSOR"/>
    <property type="match status" value="1"/>
</dbReference>
<dbReference type="CDD" id="cd07377">
    <property type="entry name" value="WHTH_GntR"/>
    <property type="match status" value="1"/>
</dbReference>
<dbReference type="AlphaFoldDB" id="A0AAJ5VEK9"/>
<organism evidence="5 6">
    <name type="scientific">Microbacterium maritypicum</name>
    <name type="common">Microbacterium liquefaciens</name>
    <dbReference type="NCBI Taxonomy" id="33918"/>
    <lineage>
        <taxon>Bacteria</taxon>
        <taxon>Bacillati</taxon>
        <taxon>Actinomycetota</taxon>
        <taxon>Actinomycetes</taxon>
        <taxon>Micrococcales</taxon>
        <taxon>Microbacteriaceae</taxon>
        <taxon>Microbacterium</taxon>
    </lineage>
</organism>
<evidence type="ECO:0000313" key="6">
    <source>
        <dbReference type="Proteomes" id="UP001214756"/>
    </source>
</evidence>
<dbReference type="SUPFAM" id="SSF46785">
    <property type="entry name" value="Winged helix' DNA-binding domain"/>
    <property type="match status" value="1"/>
</dbReference>
<dbReference type="Proteomes" id="UP001214756">
    <property type="component" value="Chromosome"/>
</dbReference>
<keyword evidence="3" id="KW-0804">Transcription</keyword>